<organism evidence="2 3">
    <name type="scientific">Populus tomentosa</name>
    <name type="common">Chinese white poplar</name>
    <dbReference type="NCBI Taxonomy" id="118781"/>
    <lineage>
        <taxon>Eukaryota</taxon>
        <taxon>Viridiplantae</taxon>
        <taxon>Streptophyta</taxon>
        <taxon>Embryophyta</taxon>
        <taxon>Tracheophyta</taxon>
        <taxon>Spermatophyta</taxon>
        <taxon>Magnoliopsida</taxon>
        <taxon>eudicotyledons</taxon>
        <taxon>Gunneridae</taxon>
        <taxon>Pentapetalae</taxon>
        <taxon>rosids</taxon>
        <taxon>fabids</taxon>
        <taxon>Malpighiales</taxon>
        <taxon>Salicaceae</taxon>
        <taxon>Saliceae</taxon>
        <taxon>Populus</taxon>
    </lineage>
</organism>
<accession>A0A8X7YVI6</accession>
<evidence type="ECO:0000313" key="3">
    <source>
        <dbReference type="Proteomes" id="UP000886885"/>
    </source>
</evidence>
<dbReference type="OrthoDB" id="8954335at2759"/>
<feature type="domain" description="Translocase of chloroplast 159/132 membrane anchor" evidence="1">
    <location>
        <begin position="176"/>
        <end position="283"/>
    </location>
</feature>
<reference evidence="2" key="1">
    <citation type="journal article" date="2020" name="bioRxiv">
        <title>Hybrid origin of Populus tomentosa Carr. identified through genome sequencing and phylogenomic analysis.</title>
        <authorList>
            <person name="An X."/>
            <person name="Gao K."/>
            <person name="Chen Z."/>
            <person name="Li J."/>
            <person name="Yang X."/>
            <person name="Yang X."/>
            <person name="Zhou J."/>
            <person name="Guo T."/>
            <person name="Zhao T."/>
            <person name="Huang S."/>
            <person name="Miao D."/>
            <person name="Khan W.U."/>
            <person name="Rao P."/>
            <person name="Ye M."/>
            <person name="Lei B."/>
            <person name="Liao W."/>
            <person name="Wang J."/>
            <person name="Ji L."/>
            <person name="Li Y."/>
            <person name="Guo B."/>
            <person name="Mustafa N.S."/>
            <person name="Li S."/>
            <person name="Yun Q."/>
            <person name="Keller S.R."/>
            <person name="Mao J."/>
            <person name="Zhang R."/>
            <person name="Strauss S.H."/>
        </authorList>
    </citation>
    <scope>NUCLEOTIDE SEQUENCE</scope>
    <source>
        <strain evidence="2">GM15</strain>
        <tissue evidence="2">Leaf</tissue>
    </source>
</reference>
<dbReference type="InterPro" id="IPR024283">
    <property type="entry name" value="TOC159_MAD"/>
</dbReference>
<comment type="caution">
    <text evidence="2">The sequence shown here is derived from an EMBL/GenBank/DDBJ whole genome shotgun (WGS) entry which is preliminary data.</text>
</comment>
<gene>
    <name evidence="2" type="ORF">POTOM_037275</name>
</gene>
<evidence type="ECO:0000313" key="2">
    <source>
        <dbReference type="EMBL" id="KAG6756975.1"/>
    </source>
</evidence>
<proteinExistence type="predicted"/>
<dbReference type="AlphaFoldDB" id="A0A8X7YVI6"/>
<evidence type="ECO:0000259" key="1">
    <source>
        <dbReference type="Pfam" id="PF11886"/>
    </source>
</evidence>
<dbReference type="Pfam" id="PF11886">
    <property type="entry name" value="TOC159_MAD"/>
    <property type="match status" value="1"/>
</dbReference>
<name>A0A8X7YVI6_POPTO</name>
<sequence length="285" mass="31126">MAKELFDSLSGVEVSHDHSRRIHEQVVAYSGEEVDAIKEQFGEELFDASSGRIDGQITSESAFPFRIVRPAPLSETVVDVVKNDLNEEDTVIEKIQKMAAKFLRLVQRLGQSPEDSIAAQLEAEGKDDLDFSLNILVLGKTGVGKSAAVNSIFGEKKVEINAFEPPQLWKMLGPATVPVAMPDCVLPPSFDSDNPSYRYRALELTSQFLPRPILDSHGWDHDCGYDGASLERNIAVAGQFPGAFAVRITKDSSVCAKYGGKGSTMAGFDIQNDGRQLAHILRSAK</sequence>
<protein>
    <recommendedName>
        <fullName evidence="1">Translocase of chloroplast 159/132 membrane anchor domain-containing protein</fullName>
    </recommendedName>
</protein>
<keyword evidence="3" id="KW-1185">Reference proteome</keyword>
<dbReference type="Proteomes" id="UP000886885">
    <property type="component" value="Chromosome 10D"/>
</dbReference>
<dbReference type="EMBL" id="JAAWWB010000020">
    <property type="protein sequence ID" value="KAG6756975.1"/>
    <property type="molecule type" value="Genomic_DNA"/>
</dbReference>